<sequence length="637" mass="70067">MSENAPPGVPSLRTGAARGGPATWLKLIAGLLLALLLLRVGHTAPPDGLLEIGEADATITVAGDSTTRTVALPYQWDREHPGRQGAATFRIRFTIRSLPDSPLDLYIPRVGNAYEIRLNGTLLERKGDLDVFNGADHAQLPRQMTVAPDLFRLDNLLEIRIRADLGRRGGLSRIHVGPRPLVEPLYDQDYFWRVTGSIGVIVFSLVVGLGAIALWATQVDTTRPGPVRRDPIYLHAGLAELFWTLRVSDVLIENPPLPWPWWGMVPVLALGAWGYSMGMFCMEVAGWRDTRFGAAFRRWLAALVVSSAAAAVMARALGWPLALTAWYAALGGTFLVFGALFLAHVLRARSPSAHRIVALAILLSVSVGLRDLYLFRIAPTYGANSMIRYSALLFGFGLAYIVLVRFREATAQARELLQTLATRISDREAQLARSYAEMEHMAHERALAEERSRILRDMHDGVGAHLSTAIRQLDSGVAQPGDLLQTMRDSMDHLKLSVDALNLPAGDIGSLLASLRYRLEPRLRSAGIELEWAVDLLPILPEVDGYRMRQLQFVLYEALSNVLQHAGADKLRIEAASVGGGIRLRIVDNGRGFTADAMPRNGLRSMRERCAAIGGRLDYRSEAGRTEFEIRIGRGHA</sequence>
<keyword evidence="4" id="KW-0812">Transmembrane</keyword>
<accession>A0A5C8NZZ5</accession>
<evidence type="ECO:0000256" key="1">
    <source>
        <dbReference type="ARBA" id="ARBA00022679"/>
    </source>
</evidence>
<feature type="domain" description="Histidine kinase/HSP90-like ATPase" evidence="5">
    <location>
        <begin position="546"/>
        <end position="636"/>
    </location>
</feature>
<dbReference type="CDD" id="cd16917">
    <property type="entry name" value="HATPase_UhpB-NarQ-NarX-like"/>
    <property type="match status" value="1"/>
</dbReference>
<keyword evidence="1" id="KW-0808">Transferase</keyword>
<feature type="transmembrane region" description="Helical" evidence="4">
    <location>
        <begin position="387"/>
        <end position="406"/>
    </location>
</feature>
<keyword evidence="4" id="KW-0472">Membrane</keyword>
<feature type="transmembrane region" description="Helical" evidence="4">
    <location>
        <begin position="190"/>
        <end position="216"/>
    </location>
</feature>
<feature type="transmembrane region" description="Helical" evidence="4">
    <location>
        <begin position="261"/>
        <end position="287"/>
    </location>
</feature>
<feature type="transmembrane region" description="Helical" evidence="4">
    <location>
        <begin position="325"/>
        <end position="344"/>
    </location>
</feature>
<evidence type="ECO:0000313" key="7">
    <source>
        <dbReference type="Proteomes" id="UP000321548"/>
    </source>
</evidence>
<dbReference type="GO" id="GO:0016301">
    <property type="term" value="F:kinase activity"/>
    <property type="evidence" value="ECO:0007669"/>
    <property type="project" value="UniProtKB-KW"/>
</dbReference>
<comment type="caution">
    <text evidence="6">The sequence shown here is derived from an EMBL/GenBank/DDBJ whole genome shotgun (WGS) entry which is preliminary data.</text>
</comment>
<keyword evidence="3" id="KW-0902">Two-component regulatory system</keyword>
<keyword evidence="4" id="KW-1133">Transmembrane helix</keyword>
<dbReference type="Gene3D" id="3.30.565.10">
    <property type="entry name" value="Histidine kinase-like ATPase, C-terminal domain"/>
    <property type="match status" value="1"/>
</dbReference>
<name>A0A5C8NZZ5_9BURK</name>
<dbReference type="Proteomes" id="UP000321548">
    <property type="component" value="Unassembled WGS sequence"/>
</dbReference>
<keyword evidence="7" id="KW-1185">Reference proteome</keyword>
<proteinExistence type="predicted"/>
<dbReference type="AlphaFoldDB" id="A0A5C8NZZ5"/>
<feature type="transmembrane region" description="Helical" evidence="4">
    <location>
        <begin position="356"/>
        <end position="375"/>
    </location>
</feature>
<dbReference type="InterPro" id="IPR003594">
    <property type="entry name" value="HATPase_dom"/>
</dbReference>
<dbReference type="Gene3D" id="1.20.5.1930">
    <property type="match status" value="1"/>
</dbReference>
<organism evidence="6 7">
    <name type="scientific">Zeimonas arvi</name>
    <dbReference type="NCBI Taxonomy" id="2498847"/>
    <lineage>
        <taxon>Bacteria</taxon>
        <taxon>Pseudomonadati</taxon>
        <taxon>Pseudomonadota</taxon>
        <taxon>Betaproteobacteria</taxon>
        <taxon>Burkholderiales</taxon>
        <taxon>Burkholderiaceae</taxon>
        <taxon>Zeimonas</taxon>
    </lineage>
</organism>
<dbReference type="SUPFAM" id="SSF55874">
    <property type="entry name" value="ATPase domain of HSP90 chaperone/DNA topoisomerase II/histidine kinase"/>
    <property type="match status" value="1"/>
</dbReference>
<evidence type="ECO:0000256" key="3">
    <source>
        <dbReference type="ARBA" id="ARBA00023012"/>
    </source>
</evidence>
<dbReference type="GO" id="GO:0000160">
    <property type="term" value="P:phosphorelay signal transduction system"/>
    <property type="evidence" value="ECO:0007669"/>
    <property type="project" value="UniProtKB-KW"/>
</dbReference>
<feature type="transmembrane region" description="Helical" evidence="4">
    <location>
        <begin position="299"/>
        <end position="319"/>
    </location>
</feature>
<evidence type="ECO:0000256" key="2">
    <source>
        <dbReference type="ARBA" id="ARBA00022777"/>
    </source>
</evidence>
<dbReference type="InterPro" id="IPR050482">
    <property type="entry name" value="Sensor_HK_TwoCompSys"/>
</dbReference>
<dbReference type="PANTHER" id="PTHR24421:SF55">
    <property type="entry name" value="SENSOR HISTIDINE KINASE YDFH"/>
    <property type="match status" value="1"/>
</dbReference>
<feature type="transmembrane region" description="Helical" evidence="4">
    <location>
        <begin position="20"/>
        <end position="38"/>
    </location>
</feature>
<reference evidence="6 7" key="1">
    <citation type="submission" date="2019-06" db="EMBL/GenBank/DDBJ databases">
        <title>Quisquiliibacterium sp. nov., isolated from a maize field.</title>
        <authorList>
            <person name="Lin S.-Y."/>
            <person name="Tsai C.-F."/>
            <person name="Young C.-C."/>
        </authorList>
    </citation>
    <scope>NUCLEOTIDE SEQUENCE [LARGE SCALE GENOMIC DNA]</scope>
    <source>
        <strain evidence="6 7">CC-CFT501</strain>
    </source>
</reference>
<evidence type="ECO:0000259" key="5">
    <source>
        <dbReference type="SMART" id="SM00387"/>
    </source>
</evidence>
<dbReference type="Pfam" id="PF02518">
    <property type="entry name" value="HATPase_c"/>
    <property type="match status" value="1"/>
</dbReference>
<evidence type="ECO:0000313" key="6">
    <source>
        <dbReference type="EMBL" id="TXL66920.1"/>
    </source>
</evidence>
<evidence type="ECO:0000256" key="4">
    <source>
        <dbReference type="SAM" id="Phobius"/>
    </source>
</evidence>
<dbReference type="OrthoDB" id="9147043at2"/>
<dbReference type="SMART" id="SM00387">
    <property type="entry name" value="HATPase_c"/>
    <property type="match status" value="1"/>
</dbReference>
<dbReference type="EMBL" id="VDUY01000002">
    <property type="protein sequence ID" value="TXL66920.1"/>
    <property type="molecule type" value="Genomic_DNA"/>
</dbReference>
<dbReference type="InterPro" id="IPR036890">
    <property type="entry name" value="HATPase_C_sf"/>
</dbReference>
<gene>
    <name evidence="6" type="ORF">FHP08_04650</name>
</gene>
<protein>
    <submittedName>
        <fullName evidence="6">Histidine kinase</fullName>
    </submittedName>
</protein>
<keyword evidence="2 6" id="KW-0418">Kinase</keyword>
<dbReference type="PANTHER" id="PTHR24421">
    <property type="entry name" value="NITRATE/NITRITE SENSOR PROTEIN NARX-RELATED"/>
    <property type="match status" value="1"/>
</dbReference>
<dbReference type="RefSeq" id="WP_147703169.1">
    <property type="nucleotide sequence ID" value="NZ_VDUY01000002.1"/>
</dbReference>